<gene>
    <name evidence="5" type="ORF">L798_04791</name>
</gene>
<dbReference type="Gene3D" id="1.20.1050.10">
    <property type="match status" value="1"/>
</dbReference>
<dbReference type="InterPro" id="IPR004046">
    <property type="entry name" value="GST_C"/>
</dbReference>
<dbReference type="SUPFAM" id="SSF47616">
    <property type="entry name" value="GST C-terminal domain-like"/>
    <property type="match status" value="1"/>
</dbReference>
<dbReference type="PROSITE" id="PS50404">
    <property type="entry name" value="GST_NTER"/>
    <property type="match status" value="1"/>
</dbReference>
<comment type="subunit">
    <text evidence="1">Homodimer.</text>
</comment>
<dbReference type="PANTHER" id="PTHR43969:SF9">
    <property type="entry name" value="GLUTATHIONE S TRANSFERASE D10, ISOFORM A-RELATED"/>
    <property type="match status" value="1"/>
</dbReference>
<keyword evidence="5" id="KW-0808">Transferase</keyword>
<feature type="domain" description="GST N-terminal" evidence="3">
    <location>
        <begin position="1"/>
        <end position="82"/>
    </location>
</feature>
<organism evidence="5 6">
    <name type="scientific">Zootermopsis nevadensis</name>
    <name type="common">Dampwood termite</name>
    <dbReference type="NCBI Taxonomy" id="136037"/>
    <lineage>
        <taxon>Eukaryota</taxon>
        <taxon>Metazoa</taxon>
        <taxon>Ecdysozoa</taxon>
        <taxon>Arthropoda</taxon>
        <taxon>Hexapoda</taxon>
        <taxon>Insecta</taxon>
        <taxon>Pterygota</taxon>
        <taxon>Neoptera</taxon>
        <taxon>Polyneoptera</taxon>
        <taxon>Dictyoptera</taxon>
        <taxon>Blattodea</taxon>
        <taxon>Blattoidea</taxon>
        <taxon>Termitoidae</taxon>
        <taxon>Termopsidae</taxon>
        <taxon>Zootermopsis</taxon>
    </lineage>
</organism>
<dbReference type="eggNOG" id="KOG0867">
    <property type="taxonomic scope" value="Eukaryota"/>
</dbReference>
<dbReference type="OrthoDB" id="2309723at2759"/>
<dbReference type="InterPro" id="IPR040079">
    <property type="entry name" value="Glutathione_S-Trfase"/>
</dbReference>
<evidence type="ECO:0000256" key="2">
    <source>
        <dbReference type="RuleBase" id="RU003494"/>
    </source>
</evidence>
<dbReference type="FunFam" id="3.40.30.10:FF:000034">
    <property type="entry name" value="glutathione S-transferase 1"/>
    <property type="match status" value="1"/>
</dbReference>
<dbReference type="PANTHER" id="PTHR43969">
    <property type="entry name" value="GLUTATHIONE S TRANSFERASE D10, ISOFORM A-RELATED"/>
    <property type="match status" value="1"/>
</dbReference>
<evidence type="ECO:0000259" key="3">
    <source>
        <dbReference type="PROSITE" id="PS50404"/>
    </source>
</evidence>
<comment type="similarity">
    <text evidence="2">Belongs to the GST superfamily.</text>
</comment>
<evidence type="ECO:0000313" key="5">
    <source>
        <dbReference type="EMBL" id="KDR20966.1"/>
    </source>
</evidence>
<sequence>MTIDFYYVNASAPCRSVLLLAKALKIELNLKVTDLSKGDNKTPEFLKLNPQHAIPTIDDNGLGIGESRAILAYLVNQYGEDDDALYPKDPKKRAIVDQRLYFDIGTLYQGFLNYYLFPIISTGTHGDKAGLEKLEGAFHILDAFLEKQNWVAGKNITIADYSIIASVSSIEGFGFDVNKYSNVAKWYTRAQKTIDGYKEINEEGVIQLKQFFKKFQK</sequence>
<dbReference type="EMBL" id="KK852576">
    <property type="protein sequence ID" value="KDR20966.1"/>
    <property type="molecule type" value="Genomic_DNA"/>
</dbReference>
<dbReference type="OMA" id="EPYIAVC"/>
<protein>
    <submittedName>
        <fullName evidence="5">Glutathione S-transferase 1-1</fullName>
    </submittedName>
</protein>
<dbReference type="InParanoid" id="A0A067RAS4"/>
<name>A0A067RAS4_ZOONE</name>
<dbReference type="SFLD" id="SFLDG01153">
    <property type="entry name" value="Main.4:_Theta-like"/>
    <property type="match status" value="1"/>
</dbReference>
<dbReference type="Proteomes" id="UP000027135">
    <property type="component" value="Unassembled WGS sequence"/>
</dbReference>
<feature type="domain" description="GST C-terminal" evidence="4">
    <location>
        <begin position="89"/>
        <end position="215"/>
    </location>
</feature>
<proteinExistence type="inferred from homology"/>
<dbReference type="GO" id="GO:0006749">
    <property type="term" value="P:glutathione metabolic process"/>
    <property type="evidence" value="ECO:0007669"/>
    <property type="project" value="TreeGrafter"/>
</dbReference>
<reference evidence="5 6" key="1">
    <citation type="journal article" date="2014" name="Nat. Commun.">
        <title>Molecular traces of alternative social organization in a termite genome.</title>
        <authorList>
            <person name="Terrapon N."/>
            <person name="Li C."/>
            <person name="Robertson H.M."/>
            <person name="Ji L."/>
            <person name="Meng X."/>
            <person name="Booth W."/>
            <person name="Chen Z."/>
            <person name="Childers C.P."/>
            <person name="Glastad K.M."/>
            <person name="Gokhale K."/>
            <person name="Gowin J."/>
            <person name="Gronenberg W."/>
            <person name="Hermansen R.A."/>
            <person name="Hu H."/>
            <person name="Hunt B.G."/>
            <person name="Huylmans A.K."/>
            <person name="Khalil S.M."/>
            <person name="Mitchell R.D."/>
            <person name="Munoz-Torres M.C."/>
            <person name="Mustard J.A."/>
            <person name="Pan H."/>
            <person name="Reese J.T."/>
            <person name="Scharf M.E."/>
            <person name="Sun F."/>
            <person name="Vogel H."/>
            <person name="Xiao J."/>
            <person name="Yang W."/>
            <person name="Yang Z."/>
            <person name="Yang Z."/>
            <person name="Zhou J."/>
            <person name="Zhu J."/>
            <person name="Brent C.S."/>
            <person name="Elsik C.G."/>
            <person name="Goodisman M.A."/>
            <person name="Liberles D.A."/>
            <person name="Roe R.M."/>
            <person name="Vargo E.L."/>
            <person name="Vilcinskas A."/>
            <person name="Wang J."/>
            <person name="Bornberg-Bauer E."/>
            <person name="Korb J."/>
            <person name="Zhang G."/>
            <person name="Liebig J."/>
        </authorList>
    </citation>
    <scope>NUCLEOTIDE SEQUENCE [LARGE SCALE GENOMIC DNA]</scope>
    <source>
        <tissue evidence="5">Whole organism</tissue>
    </source>
</reference>
<evidence type="ECO:0000259" key="4">
    <source>
        <dbReference type="PROSITE" id="PS50405"/>
    </source>
</evidence>
<dbReference type="GO" id="GO:0004364">
    <property type="term" value="F:glutathione transferase activity"/>
    <property type="evidence" value="ECO:0007669"/>
    <property type="project" value="TreeGrafter"/>
</dbReference>
<dbReference type="CDD" id="cd03177">
    <property type="entry name" value="GST_C_Delta_Epsilon"/>
    <property type="match status" value="1"/>
</dbReference>
<keyword evidence="6" id="KW-1185">Reference proteome</keyword>
<dbReference type="SUPFAM" id="SSF52833">
    <property type="entry name" value="Thioredoxin-like"/>
    <property type="match status" value="1"/>
</dbReference>
<accession>A0A067RAS4</accession>
<dbReference type="SFLD" id="SFLDS00019">
    <property type="entry name" value="Glutathione_Transferase_(cytos"/>
    <property type="match status" value="1"/>
</dbReference>
<evidence type="ECO:0000313" key="6">
    <source>
        <dbReference type="Proteomes" id="UP000027135"/>
    </source>
</evidence>
<dbReference type="PROSITE" id="PS50405">
    <property type="entry name" value="GST_CTER"/>
    <property type="match status" value="1"/>
</dbReference>
<dbReference type="InterPro" id="IPR036249">
    <property type="entry name" value="Thioredoxin-like_sf"/>
</dbReference>
<dbReference type="CDD" id="cd03045">
    <property type="entry name" value="GST_N_Delta_Epsilon"/>
    <property type="match status" value="1"/>
</dbReference>
<dbReference type="Gene3D" id="3.40.30.10">
    <property type="entry name" value="Glutaredoxin"/>
    <property type="match status" value="1"/>
</dbReference>
<dbReference type="InterPro" id="IPR004045">
    <property type="entry name" value="Glutathione_S-Trfase_N"/>
</dbReference>
<dbReference type="InterPro" id="IPR010987">
    <property type="entry name" value="Glutathione-S-Trfase_C-like"/>
</dbReference>
<dbReference type="AlphaFoldDB" id="A0A067RAS4"/>
<evidence type="ECO:0000256" key="1">
    <source>
        <dbReference type="ARBA" id="ARBA00011738"/>
    </source>
</evidence>
<dbReference type="FunFam" id="1.20.1050.10:FF:000007">
    <property type="entry name" value="Glutathione S-transferase 1-1"/>
    <property type="match status" value="1"/>
</dbReference>
<dbReference type="InterPro" id="IPR036282">
    <property type="entry name" value="Glutathione-S-Trfase_C_sf"/>
</dbReference>
<dbReference type="Pfam" id="PF00043">
    <property type="entry name" value="GST_C"/>
    <property type="match status" value="1"/>
</dbReference>
<dbReference type="STRING" id="136037.A0A067RAS4"/>
<dbReference type="SFLD" id="SFLDG00358">
    <property type="entry name" value="Main_(cytGST)"/>
    <property type="match status" value="1"/>
</dbReference>
<dbReference type="Pfam" id="PF02798">
    <property type="entry name" value="GST_N"/>
    <property type="match status" value="1"/>
</dbReference>